<evidence type="ECO:0000313" key="2">
    <source>
        <dbReference type="Proteomes" id="UP001148838"/>
    </source>
</evidence>
<name>A0ABQ8SJX7_PERAM</name>
<keyword evidence="2" id="KW-1185">Reference proteome</keyword>
<accession>A0ABQ8SJX7</accession>
<protein>
    <submittedName>
        <fullName evidence="1">Uncharacterized protein</fullName>
    </submittedName>
</protein>
<evidence type="ECO:0000313" key="1">
    <source>
        <dbReference type="EMBL" id="KAJ4434455.1"/>
    </source>
</evidence>
<organism evidence="1 2">
    <name type="scientific">Periplaneta americana</name>
    <name type="common">American cockroach</name>
    <name type="synonym">Blatta americana</name>
    <dbReference type="NCBI Taxonomy" id="6978"/>
    <lineage>
        <taxon>Eukaryota</taxon>
        <taxon>Metazoa</taxon>
        <taxon>Ecdysozoa</taxon>
        <taxon>Arthropoda</taxon>
        <taxon>Hexapoda</taxon>
        <taxon>Insecta</taxon>
        <taxon>Pterygota</taxon>
        <taxon>Neoptera</taxon>
        <taxon>Polyneoptera</taxon>
        <taxon>Dictyoptera</taxon>
        <taxon>Blattodea</taxon>
        <taxon>Blattoidea</taxon>
        <taxon>Blattidae</taxon>
        <taxon>Blattinae</taxon>
        <taxon>Periplaneta</taxon>
    </lineage>
</organism>
<proteinExistence type="predicted"/>
<reference evidence="1 2" key="1">
    <citation type="journal article" date="2022" name="Allergy">
        <title>Genome assembly and annotation of Periplaneta americana reveal a comprehensive cockroach allergen profile.</title>
        <authorList>
            <person name="Wang L."/>
            <person name="Xiong Q."/>
            <person name="Saelim N."/>
            <person name="Wang L."/>
            <person name="Nong W."/>
            <person name="Wan A.T."/>
            <person name="Shi M."/>
            <person name="Liu X."/>
            <person name="Cao Q."/>
            <person name="Hui J.H.L."/>
            <person name="Sookrung N."/>
            <person name="Leung T.F."/>
            <person name="Tungtrongchitr A."/>
            <person name="Tsui S.K.W."/>
        </authorList>
    </citation>
    <scope>NUCLEOTIDE SEQUENCE [LARGE SCALE GENOMIC DNA]</scope>
    <source>
        <strain evidence="1">PWHHKU_190912</strain>
    </source>
</reference>
<dbReference type="EMBL" id="JAJSOF020000025">
    <property type="protein sequence ID" value="KAJ4434455.1"/>
    <property type="molecule type" value="Genomic_DNA"/>
</dbReference>
<dbReference type="Proteomes" id="UP001148838">
    <property type="component" value="Unassembled WGS sequence"/>
</dbReference>
<gene>
    <name evidence="1" type="ORF">ANN_23017</name>
</gene>
<comment type="caution">
    <text evidence="1">The sequence shown here is derived from an EMBL/GenBank/DDBJ whole genome shotgun (WGS) entry which is preliminary data.</text>
</comment>
<sequence length="68" mass="7506">MEGLCEGGNEPAGFLKAIYKGLGQQQSESYESRTAERTGTLVNKVPSADVIKEIVNDDDEEEEEEEEI</sequence>